<gene>
    <name evidence="1" type="ORF">Goshw_022274</name>
</gene>
<reference evidence="1 2" key="1">
    <citation type="journal article" date="2019" name="Genome Biol. Evol.">
        <title>Insights into the evolution of the New World diploid cottons (Gossypium, subgenus Houzingenia) based on genome sequencing.</title>
        <authorList>
            <person name="Grover C.E."/>
            <person name="Arick M.A. 2nd"/>
            <person name="Thrash A."/>
            <person name="Conover J.L."/>
            <person name="Sanders W.S."/>
            <person name="Peterson D.G."/>
            <person name="Frelichowski J.E."/>
            <person name="Scheffler J.A."/>
            <person name="Scheffler B.E."/>
            <person name="Wendel J.F."/>
        </authorList>
    </citation>
    <scope>NUCLEOTIDE SEQUENCE [LARGE SCALE GENOMIC DNA]</scope>
    <source>
        <strain evidence="1">1</strain>
        <tissue evidence="1">Leaf</tissue>
    </source>
</reference>
<comment type="caution">
    <text evidence="1">The sequence shown here is derived from an EMBL/GenBank/DDBJ whole genome shotgun (WGS) entry which is preliminary data.</text>
</comment>
<protein>
    <submittedName>
        <fullName evidence="1">Uncharacterized protein</fullName>
    </submittedName>
</protein>
<dbReference type="EMBL" id="JABFAF010269889">
    <property type="protein sequence ID" value="MBA0877919.1"/>
    <property type="molecule type" value="Genomic_DNA"/>
</dbReference>
<keyword evidence="2" id="KW-1185">Reference proteome</keyword>
<name>A0A7J9N5Q4_GOSSC</name>
<sequence>MPGSTIKMVVQRVTADSLSHFKRYNVCFDALKRGLKVVVVEVEHTDSCGWLLSLLSTDLGLEDGYGYTIISDQQKVRKYAILSLIVKCATEREWEDICSTLEKKDKDAYDNLMKKFPKM</sequence>
<evidence type="ECO:0000313" key="2">
    <source>
        <dbReference type="Proteomes" id="UP000593576"/>
    </source>
</evidence>
<dbReference type="Proteomes" id="UP000593576">
    <property type="component" value="Unassembled WGS sequence"/>
</dbReference>
<evidence type="ECO:0000313" key="1">
    <source>
        <dbReference type="EMBL" id="MBA0877919.1"/>
    </source>
</evidence>
<accession>A0A7J9N5Q4</accession>
<proteinExistence type="predicted"/>
<organism evidence="1 2">
    <name type="scientific">Gossypium schwendimanii</name>
    <name type="common">Cotton</name>
    <dbReference type="NCBI Taxonomy" id="34291"/>
    <lineage>
        <taxon>Eukaryota</taxon>
        <taxon>Viridiplantae</taxon>
        <taxon>Streptophyta</taxon>
        <taxon>Embryophyta</taxon>
        <taxon>Tracheophyta</taxon>
        <taxon>Spermatophyta</taxon>
        <taxon>Magnoliopsida</taxon>
        <taxon>eudicotyledons</taxon>
        <taxon>Gunneridae</taxon>
        <taxon>Pentapetalae</taxon>
        <taxon>rosids</taxon>
        <taxon>malvids</taxon>
        <taxon>Malvales</taxon>
        <taxon>Malvaceae</taxon>
        <taxon>Malvoideae</taxon>
        <taxon>Gossypium</taxon>
    </lineage>
</organism>
<dbReference type="AlphaFoldDB" id="A0A7J9N5Q4"/>
<dbReference type="OrthoDB" id="1000359at2759"/>